<dbReference type="RefSeq" id="WP_345274156.1">
    <property type="nucleotide sequence ID" value="NZ_BAABJH010000005.1"/>
</dbReference>
<reference evidence="9" key="1">
    <citation type="journal article" date="2019" name="Int. J. Syst. Evol. Microbiol.">
        <title>The Global Catalogue of Microorganisms (GCM) 10K type strain sequencing project: providing services to taxonomists for standard genome sequencing and annotation.</title>
        <authorList>
            <consortium name="The Broad Institute Genomics Platform"/>
            <consortium name="The Broad Institute Genome Sequencing Center for Infectious Disease"/>
            <person name="Wu L."/>
            <person name="Ma J."/>
        </authorList>
    </citation>
    <scope>NUCLEOTIDE SEQUENCE [LARGE SCALE GENOMIC DNA]</scope>
    <source>
        <strain evidence="9">JCM 18274</strain>
    </source>
</reference>
<keyword evidence="4 5" id="KW-0413">Isomerase</keyword>
<sequence>MKNALFILALVLFTSCSKDNDTIDFTAQNDNEIQAYIATNNLDAIKSNSGLYYVIDEQGTGDKPTQTDRVKVAYKGYLTNGFVFDESTSGFDTILQLVIAGWSEGITYFNEGGRGKLLIPAHLAYGNNPPTGIPVGAVLIFDIELIYVNYATENDKEIVAYIADNNLTAQKSDSGLYYVIDELGDGDQPTETDNVTVAYKGYLTNGTLFDETNEEGLSFNLQQVITGWTEGITYFKEGGSGTLLIPAHLAYGNNSVSGIIAPGSVLLFDINLISVN</sequence>
<name>A0ABP9FAS8_9FLAO</name>
<dbReference type="EMBL" id="BAABJH010000005">
    <property type="protein sequence ID" value="GAA4896458.1"/>
    <property type="molecule type" value="Genomic_DNA"/>
</dbReference>
<dbReference type="PANTHER" id="PTHR43811:SF57">
    <property type="entry name" value="FKBP-TYPE PEPTIDYL-PROLYL CIS-TRANS ISOMERASE FKPA-RELATED"/>
    <property type="match status" value="1"/>
</dbReference>
<evidence type="ECO:0000259" key="7">
    <source>
        <dbReference type="PROSITE" id="PS50059"/>
    </source>
</evidence>
<dbReference type="PROSITE" id="PS50059">
    <property type="entry name" value="FKBP_PPIASE"/>
    <property type="match status" value="2"/>
</dbReference>
<protein>
    <recommendedName>
        <fullName evidence="6">Peptidyl-prolyl cis-trans isomerase</fullName>
        <ecNumber evidence="6">5.2.1.8</ecNumber>
    </recommendedName>
</protein>
<dbReference type="Pfam" id="PF00254">
    <property type="entry name" value="FKBP_C"/>
    <property type="match status" value="2"/>
</dbReference>
<dbReference type="Proteomes" id="UP001500433">
    <property type="component" value="Unassembled WGS sequence"/>
</dbReference>
<evidence type="ECO:0000256" key="2">
    <source>
        <dbReference type="ARBA" id="ARBA00006577"/>
    </source>
</evidence>
<feature type="domain" description="PPIase FKBP-type" evidence="7">
    <location>
        <begin position="192"/>
        <end position="276"/>
    </location>
</feature>
<proteinExistence type="inferred from homology"/>
<dbReference type="SUPFAM" id="SSF54534">
    <property type="entry name" value="FKBP-like"/>
    <property type="match status" value="2"/>
</dbReference>
<comment type="similarity">
    <text evidence="2 6">Belongs to the FKBP-type PPIase family.</text>
</comment>
<evidence type="ECO:0000256" key="3">
    <source>
        <dbReference type="ARBA" id="ARBA00023110"/>
    </source>
</evidence>
<dbReference type="PROSITE" id="PS51257">
    <property type="entry name" value="PROKAR_LIPOPROTEIN"/>
    <property type="match status" value="1"/>
</dbReference>
<keyword evidence="3 5" id="KW-0697">Rotamase</keyword>
<evidence type="ECO:0000313" key="9">
    <source>
        <dbReference type="Proteomes" id="UP001500433"/>
    </source>
</evidence>
<dbReference type="InterPro" id="IPR046357">
    <property type="entry name" value="PPIase_dom_sf"/>
</dbReference>
<evidence type="ECO:0000256" key="5">
    <source>
        <dbReference type="PROSITE-ProRule" id="PRU00277"/>
    </source>
</evidence>
<comment type="catalytic activity">
    <reaction evidence="1 5 6">
        <text>[protein]-peptidylproline (omega=180) = [protein]-peptidylproline (omega=0)</text>
        <dbReference type="Rhea" id="RHEA:16237"/>
        <dbReference type="Rhea" id="RHEA-COMP:10747"/>
        <dbReference type="Rhea" id="RHEA-COMP:10748"/>
        <dbReference type="ChEBI" id="CHEBI:83833"/>
        <dbReference type="ChEBI" id="CHEBI:83834"/>
        <dbReference type="EC" id="5.2.1.8"/>
    </reaction>
</comment>
<evidence type="ECO:0000256" key="6">
    <source>
        <dbReference type="RuleBase" id="RU003915"/>
    </source>
</evidence>
<organism evidence="8 9">
    <name type="scientific">Flaviramulus aquimarinus</name>
    <dbReference type="NCBI Taxonomy" id="1170456"/>
    <lineage>
        <taxon>Bacteria</taxon>
        <taxon>Pseudomonadati</taxon>
        <taxon>Bacteroidota</taxon>
        <taxon>Flavobacteriia</taxon>
        <taxon>Flavobacteriales</taxon>
        <taxon>Flavobacteriaceae</taxon>
        <taxon>Flaviramulus</taxon>
    </lineage>
</organism>
<feature type="domain" description="PPIase FKBP-type" evidence="7">
    <location>
        <begin position="67"/>
        <end position="149"/>
    </location>
</feature>
<dbReference type="Gene3D" id="3.10.50.40">
    <property type="match status" value="2"/>
</dbReference>
<evidence type="ECO:0000256" key="1">
    <source>
        <dbReference type="ARBA" id="ARBA00000971"/>
    </source>
</evidence>
<dbReference type="EC" id="5.2.1.8" evidence="6"/>
<evidence type="ECO:0000256" key="4">
    <source>
        <dbReference type="ARBA" id="ARBA00023235"/>
    </source>
</evidence>
<accession>A0ABP9FAS8</accession>
<evidence type="ECO:0000313" key="8">
    <source>
        <dbReference type="EMBL" id="GAA4896458.1"/>
    </source>
</evidence>
<gene>
    <name evidence="8" type="ORF">GCM10023311_21480</name>
</gene>
<comment type="caution">
    <text evidence="8">The sequence shown here is derived from an EMBL/GenBank/DDBJ whole genome shotgun (WGS) entry which is preliminary data.</text>
</comment>
<dbReference type="PANTHER" id="PTHR43811">
    <property type="entry name" value="FKBP-TYPE PEPTIDYL-PROLYL CIS-TRANS ISOMERASE FKPA"/>
    <property type="match status" value="1"/>
</dbReference>
<keyword evidence="9" id="KW-1185">Reference proteome</keyword>
<dbReference type="InterPro" id="IPR001179">
    <property type="entry name" value="PPIase_FKBP_dom"/>
</dbReference>